<reference evidence="2" key="2">
    <citation type="journal article" date="2015" name="Fish Shellfish Immunol.">
        <title>Early steps in the European eel (Anguilla anguilla)-Vibrio vulnificus interaction in the gills: Role of the RtxA13 toxin.</title>
        <authorList>
            <person name="Callol A."/>
            <person name="Pajuelo D."/>
            <person name="Ebbesson L."/>
            <person name="Teles M."/>
            <person name="MacKenzie S."/>
            <person name="Amaro C."/>
        </authorList>
    </citation>
    <scope>NUCLEOTIDE SEQUENCE</scope>
</reference>
<keyword evidence="1" id="KW-0812">Transmembrane</keyword>
<evidence type="ECO:0000313" key="2">
    <source>
        <dbReference type="EMBL" id="JAH14588.1"/>
    </source>
</evidence>
<keyword evidence="1" id="KW-0472">Membrane</keyword>
<keyword evidence="1" id="KW-1133">Transmembrane helix</keyword>
<accession>A0A0E9QEN2</accession>
<protein>
    <submittedName>
        <fullName evidence="2">Uncharacterized protein</fullName>
    </submittedName>
</protein>
<organism evidence="2">
    <name type="scientific">Anguilla anguilla</name>
    <name type="common">European freshwater eel</name>
    <name type="synonym">Muraena anguilla</name>
    <dbReference type="NCBI Taxonomy" id="7936"/>
    <lineage>
        <taxon>Eukaryota</taxon>
        <taxon>Metazoa</taxon>
        <taxon>Chordata</taxon>
        <taxon>Craniata</taxon>
        <taxon>Vertebrata</taxon>
        <taxon>Euteleostomi</taxon>
        <taxon>Actinopterygii</taxon>
        <taxon>Neopterygii</taxon>
        <taxon>Teleostei</taxon>
        <taxon>Anguilliformes</taxon>
        <taxon>Anguillidae</taxon>
        <taxon>Anguilla</taxon>
    </lineage>
</organism>
<proteinExistence type="predicted"/>
<feature type="transmembrane region" description="Helical" evidence="1">
    <location>
        <begin position="12"/>
        <end position="33"/>
    </location>
</feature>
<evidence type="ECO:0000256" key="1">
    <source>
        <dbReference type="SAM" id="Phobius"/>
    </source>
</evidence>
<sequence>MQKYIKVLTKEGLCLTLSRTAAIINVTLIIYSIQMKQGAFLFTGNPGVKGKRRKIKQVTSVRKCQK</sequence>
<dbReference type="EMBL" id="GBXM01093989">
    <property type="protein sequence ID" value="JAH14588.1"/>
    <property type="molecule type" value="Transcribed_RNA"/>
</dbReference>
<reference evidence="2" key="1">
    <citation type="submission" date="2014-11" db="EMBL/GenBank/DDBJ databases">
        <authorList>
            <person name="Amaro Gonzalez C."/>
        </authorList>
    </citation>
    <scope>NUCLEOTIDE SEQUENCE</scope>
</reference>
<name>A0A0E9QEN2_ANGAN</name>
<dbReference type="AlphaFoldDB" id="A0A0E9QEN2"/>